<keyword evidence="6" id="KW-1185">Reference proteome</keyword>
<feature type="region of interest" description="Disordered" evidence="1">
    <location>
        <begin position="187"/>
        <end position="222"/>
    </location>
</feature>
<keyword evidence="3" id="KW-0732">Signal</keyword>
<keyword evidence="2" id="KW-0472">Membrane</keyword>
<organism evidence="5 6">
    <name type="scientific">Parafrankia colletiae</name>
    <dbReference type="NCBI Taxonomy" id="573497"/>
    <lineage>
        <taxon>Bacteria</taxon>
        <taxon>Bacillati</taxon>
        <taxon>Actinomycetota</taxon>
        <taxon>Actinomycetes</taxon>
        <taxon>Frankiales</taxon>
        <taxon>Frankiaceae</taxon>
        <taxon>Parafrankia</taxon>
    </lineage>
</organism>
<keyword evidence="2" id="KW-0812">Transmembrane</keyword>
<feature type="signal peptide" evidence="3">
    <location>
        <begin position="1"/>
        <end position="34"/>
    </location>
</feature>
<evidence type="ECO:0000313" key="5">
    <source>
        <dbReference type="EMBL" id="OHV38375.1"/>
    </source>
</evidence>
<sequence length="258" mass="25591">MPRTSRAAARLRRGALCTLAATAGTVALALPASAHVSVSPPEATAGGYATLTFKVPTESDSASTTGLDVQFPADAPIASVTVQPKPGWTYETTKGAPSRPLTAHGTQINEVVTQITWTAQDGAGIRPGEFDTFNVSVGPLPEDVDQVVFKALQTYSDGEIVRWIDVAGPGGDEPEHPAPAIALTAAAEEGSGAGAAADDASTTSAGAGTGTGAGAGQSVAAGSESDGTARALGITGLVLGLLGLGAGAFALISTRRRA</sequence>
<feature type="compositionally biased region" description="Low complexity" evidence="1">
    <location>
        <begin position="187"/>
        <end position="206"/>
    </location>
</feature>
<dbReference type="InterPro" id="IPR038507">
    <property type="entry name" value="YcnI-like_sf"/>
</dbReference>
<comment type="caution">
    <text evidence="5">The sequence shown here is derived from an EMBL/GenBank/DDBJ whole genome shotgun (WGS) entry which is preliminary data.</text>
</comment>
<proteinExistence type="predicted"/>
<gene>
    <name evidence="5" type="ORF">CC117_15705</name>
</gene>
<evidence type="ECO:0000256" key="3">
    <source>
        <dbReference type="SAM" id="SignalP"/>
    </source>
</evidence>
<feature type="transmembrane region" description="Helical" evidence="2">
    <location>
        <begin position="231"/>
        <end position="252"/>
    </location>
</feature>
<evidence type="ECO:0000256" key="2">
    <source>
        <dbReference type="SAM" id="Phobius"/>
    </source>
</evidence>
<dbReference type="CDD" id="cd08545">
    <property type="entry name" value="YcnI_like"/>
    <property type="match status" value="1"/>
</dbReference>
<reference evidence="6" key="1">
    <citation type="submission" date="2016-07" db="EMBL/GenBank/DDBJ databases">
        <title>Sequence Frankia sp. strain CcI1.17.</title>
        <authorList>
            <person name="Ghodhbane-Gtari F."/>
            <person name="Swanson E."/>
            <person name="Gueddou A."/>
            <person name="Morris K."/>
            <person name="Hezbri K."/>
            <person name="Ktari A."/>
            <person name="Nouioui I."/>
            <person name="Abebe-Akele F."/>
            <person name="Simpson S."/>
            <person name="Thomas K."/>
            <person name="Gtari M."/>
            <person name="Tisa L.S."/>
            <person name="Hurst S."/>
        </authorList>
    </citation>
    <scope>NUCLEOTIDE SEQUENCE [LARGE SCALE GENOMIC DNA]</scope>
    <source>
        <strain evidence="6">Cc1.17</strain>
    </source>
</reference>
<dbReference type="EMBL" id="MBLM01000109">
    <property type="protein sequence ID" value="OHV38375.1"/>
    <property type="molecule type" value="Genomic_DNA"/>
</dbReference>
<evidence type="ECO:0000313" key="6">
    <source>
        <dbReference type="Proteomes" id="UP000179627"/>
    </source>
</evidence>
<feature type="domain" description="YncI copper-binding" evidence="4">
    <location>
        <begin position="35"/>
        <end position="183"/>
    </location>
</feature>
<keyword evidence="2" id="KW-1133">Transmembrane helix</keyword>
<evidence type="ECO:0000256" key="1">
    <source>
        <dbReference type="SAM" id="MobiDB-lite"/>
    </source>
</evidence>
<dbReference type="InterPro" id="IPR012533">
    <property type="entry name" value="YcnI-copper_dom"/>
</dbReference>
<dbReference type="OrthoDB" id="9810871at2"/>
<protein>
    <recommendedName>
        <fullName evidence="4">YncI copper-binding domain-containing protein</fullName>
    </recommendedName>
</protein>
<dbReference type="AlphaFoldDB" id="A0A1S1QYN6"/>
<dbReference type="InterPro" id="IPR006311">
    <property type="entry name" value="TAT_signal"/>
</dbReference>
<dbReference type="Proteomes" id="UP000179627">
    <property type="component" value="Unassembled WGS sequence"/>
</dbReference>
<name>A0A1S1QYN6_9ACTN</name>
<dbReference type="RefSeq" id="WP_071084122.1">
    <property type="nucleotide sequence ID" value="NZ_MBLM01000109.1"/>
</dbReference>
<feature type="chain" id="PRO_5010200222" description="YncI copper-binding domain-containing protein" evidence="3">
    <location>
        <begin position="35"/>
        <end position="258"/>
    </location>
</feature>
<evidence type="ECO:0000259" key="4">
    <source>
        <dbReference type="Pfam" id="PF07987"/>
    </source>
</evidence>
<dbReference type="Pfam" id="PF07987">
    <property type="entry name" value="DUF1775"/>
    <property type="match status" value="1"/>
</dbReference>
<accession>A0A1S1QYN6</accession>
<dbReference type="Gene3D" id="2.60.40.2230">
    <property type="entry name" value="Uncharacterised protein YcnI-like PF07987, DUF1775"/>
    <property type="match status" value="1"/>
</dbReference>
<dbReference type="PROSITE" id="PS51318">
    <property type="entry name" value="TAT"/>
    <property type="match status" value="1"/>
</dbReference>